<dbReference type="OrthoDB" id="6350321at2759"/>
<dbReference type="SMART" id="SM00612">
    <property type="entry name" value="Kelch"/>
    <property type="match status" value="2"/>
</dbReference>
<dbReference type="Pfam" id="PF01344">
    <property type="entry name" value="Kelch_1"/>
    <property type="match status" value="1"/>
</dbReference>
<dbReference type="InterPro" id="IPR006652">
    <property type="entry name" value="Kelch_1"/>
</dbReference>
<name>A0A0B1SKL6_OESDE</name>
<keyword evidence="4" id="KW-1185">Reference proteome</keyword>
<evidence type="ECO:0000256" key="1">
    <source>
        <dbReference type="ARBA" id="ARBA00022441"/>
    </source>
</evidence>
<accession>A0A0B1SKL6</accession>
<dbReference type="AlphaFoldDB" id="A0A0B1SKL6"/>
<keyword evidence="1" id="KW-0880">Kelch repeat</keyword>
<proteinExistence type="predicted"/>
<evidence type="ECO:0000256" key="2">
    <source>
        <dbReference type="ARBA" id="ARBA00022737"/>
    </source>
</evidence>
<organism evidence="3 4">
    <name type="scientific">Oesophagostomum dentatum</name>
    <name type="common">Nodular worm</name>
    <dbReference type="NCBI Taxonomy" id="61180"/>
    <lineage>
        <taxon>Eukaryota</taxon>
        <taxon>Metazoa</taxon>
        <taxon>Ecdysozoa</taxon>
        <taxon>Nematoda</taxon>
        <taxon>Chromadorea</taxon>
        <taxon>Rhabditida</taxon>
        <taxon>Rhabditina</taxon>
        <taxon>Rhabditomorpha</taxon>
        <taxon>Strongyloidea</taxon>
        <taxon>Strongylidae</taxon>
        <taxon>Oesophagostomum</taxon>
    </lineage>
</organism>
<reference evidence="3 4" key="1">
    <citation type="submission" date="2014-03" db="EMBL/GenBank/DDBJ databases">
        <title>Draft genome of the hookworm Oesophagostomum dentatum.</title>
        <authorList>
            <person name="Mitreva M."/>
        </authorList>
    </citation>
    <scope>NUCLEOTIDE SEQUENCE [LARGE SCALE GENOMIC DNA]</scope>
    <source>
        <strain evidence="3 4">OD-Hann</strain>
    </source>
</reference>
<dbReference type="EMBL" id="KN563774">
    <property type="protein sequence ID" value="KHJ85469.1"/>
    <property type="molecule type" value="Genomic_DNA"/>
</dbReference>
<dbReference type="PANTHER" id="PTHR46344:SF27">
    <property type="entry name" value="KELCH REPEAT SUPERFAMILY PROTEIN"/>
    <property type="match status" value="1"/>
</dbReference>
<sequence length="123" mass="13333">MSEQLHISFVIPALGGADLEDGTLAEVEKYDPVRRQWVTAEPLLARRKKFGLAVHNSKIYIAGGVCDDAPEPVATVHMYDWCSSQWTAVANMPTARCSLSLAALDNKLYACGGETNAPVNVVE</sequence>
<dbReference type="PANTHER" id="PTHR46344">
    <property type="entry name" value="OS02G0202900 PROTEIN"/>
    <property type="match status" value="1"/>
</dbReference>
<evidence type="ECO:0000313" key="4">
    <source>
        <dbReference type="Proteomes" id="UP000053660"/>
    </source>
</evidence>
<dbReference type="SUPFAM" id="SSF117281">
    <property type="entry name" value="Kelch motif"/>
    <property type="match status" value="1"/>
</dbReference>
<evidence type="ECO:0000313" key="3">
    <source>
        <dbReference type="EMBL" id="KHJ85469.1"/>
    </source>
</evidence>
<protein>
    <submittedName>
        <fullName evidence="3">Kelch repeat protein</fullName>
    </submittedName>
</protein>
<feature type="non-terminal residue" evidence="3">
    <location>
        <position position="123"/>
    </location>
</feature>
<dbReference type="InterPro" id="IPR015915">
    <property type="entry name" value="Kelch-typ_b-propeller"/>
</dbReference>
<gene>
    <name evidence="3" type="ORF">OESDEN_14803</name>
</gene>
<dbReference type="Gene3D" id="2.120.10.80">
    <property type="entry name" value="Kelch-type beta propeller"/>
    <property type="match status" value="1"/>
</dbReference>
<dbReference type="Proteomes" id="UP000053660">
    <property type="component" value="Unassembled WGS sequence"/>
</dbReference>
<keyword evidence="2" id="KW-0677">Repeat</keyword>